<reference evidence="1" key="1">
    <citation type="journal article" date="2019" name="BMC Genomics">
        <title>A new reference genome for Sorghum bicolor reveals high levels of sequence similarity between sweet and grain genotypes: implications for the genetics of sugar metabolism.</title>
        <authorList>
            <person name="Cooper E.A."/>
            <person name="Brenton Z.W."/>
            <person name="Flinn B.S."/>
            <person name="Jenkins J."/>
            <person name="Shu S."/>
            <person name="Flowers D."/>
            <person name="Luo F."/>
            <person name="Wang Y."/>
            <person name="Xia P."/>
            <person name="Barry K."/>
            <person name="Daum C."/>
            <person name="Lipzen A."/>
            <person name="Yoshinaga Y."/>
            <person name="Schmutz J."/>
            <person name="Saski C."/>
            <person name="Vermerris W."/>
            <person name="Kresovich S."/>
        </authorList>
    </citation>
    <scope>NUCLEOTIDE SEQUENCE</scope>
</reference>
<proteinExistence type="predicted"/>
<protein>
    <submittedName>
        <fullName evidence="1">Uncharacterized protein</fullName>
    </submittedName>
</protein>
<sequence length="53" mass="6061">MCKVSGFWCWAKTYIGPLESGPARNVAEPYSHRISYVGWVCNVWSFSFSPDKD</sequence>
<reference evidence="1" key="2">
    <citation type="submission" date="2020-10" db="EMBL/GenBank/DDBJ databases">
        <authorList>
            <person name="Cooper E.A."/>
            <person name="Brenton Z.W."/>
            <person name="Flinn B.S."/>
            <person name="Jenkins J."/>
            <person name="Shu S."/>
            <person name="Flowers D."/>
            <person name="Luo F."/>
            <person name="Wang Y."/>
            <person name="Xia P."/>
            <person name="Barry K."/>
            <person name="Daum C."/>
            <person name="Lipzen A."/>
            <person name="Yoshinaga Y."/>
            <person name="Schmutz J."/>
            <person name="Saski C."/>
            <person name="Vermerris W."/>
            <person name="Kresovich S."/>
        </authorList>
    </citation>
    <scope>NUCLEOTIDE SEQUENCE</scope>
</reference>
<gene>
    <name evidence="1" type="ORF">BDA96_01G013100</name>
</gene>
<accession>A0A921RUG4</accession>
<dbReference type="EMBL" id="CM027680">
    <property type="protein sequence ID" value="KAG0546653.1"/>
    <property type="molecule type" value="Genomic_DNA"/>
</dbReference>
<evidence type="ECO:0000313" key="2">
    <source>
        <dbReference type="Proteomes" id="UP000807115"/>
    </source>
</evidence>
<dbReference type="Proteomes" id="UP000807115">
    <property type="component" value="Chromosome 1"/>
</dbReference>
<name>A0A921RUG4_SORBI</name>
<dbReference type="AlphaFoldDB" id="A0A921RUG4"/>
<evidence type="ECO:0000313" key="1">
    <source>
        <dbReference type="EMBL" id="KAG0546653.1"/>
    </source>
</evidence>
<organism evidence="1 2">
    <name type="scientific">Sorghum bicolor</name>
    <name type="common">Sorghum</name>
    <name type="synonym">Sorghum vulgare</name>
    <dbReference type="NCBI Taxonomy" id="4558"/>
    <lineage>
        <taxon>Eukaryota</taxon>
        <taxon>Viridiplantae</taxon>
        <taxon>Streptophyta</taxon>
        <taxon>Embryophyta</taxon>
        <taxon>Tracheophyta</taxon>
        <taxon>Spermatophyta</taxon>
        <taxon>Magnoliopsida</taxon>
        <taxon>Liliopsida</taxon>
        <taxon>Poales</taxon>
        <taxon>Poaceae</taxon>
        <taxon>PACMAD clade</taxon>
        <taxon>Panicoideae</taxon>
        <taxon>Andropogonodae</taxon>
        <taxon>Andropogoneae</taxon>
        <taxon>Sorghinae</taxon>
        <taxon>Sorghum</taxon>
    </lineage>
</organism>
<comment type="caution">
    <text evidence="1">The sequence shown here is derived from an EMBL/GenBank/DDBJ whole genome shotgun (WGS) entry which is preliminary data.</text>
</comment>